<dbReference type="PROSITE" id="PS52015">
    <property type="entry name" value="TONB_CTD"/>
    <property type="match status" value="1"/>
</dbReference>
<accession>A0ABU7XJP4</accession>
<evidence type="ECO:0000256" key="2">
    <source>
        <dbReference type="ARBA" id="ARBA00006555"/>
    </source>
</evidence>
<dbReference type="Gene3D" id="3.30.1150.10">
    <property type="match status" value="1"/>
</dbReference>
<evidence type="ECO:0000256" key="1">
    <source>
        <dbReference type="ARBA" id="ARBA00004383"/>
    </source>
</evidence>
<proteinExistence type="inferred from homology"/>
<comment type="caution">
    <text evidence="12">The sequence shown here is derived from an EMBL/GenBank/DDBJ whole genome shotgun (WGS) entry which is preliminary data.</text>
</comment>
<evidence type="ECO:0000259" key="11">
    <source>
        <dbReference type="PROSITE" id="PS52015"/>
    </source>
</evidence>
<evidence type="ECO:0000256" key="8">
    <source>
        <dbReference type="ARBA" id="ARBA00022989"/>
    </source>
</evidence>
<dbReference type="NCBIfam" id="TIGR01352">
    <property type="entry name" value="tonB_Cterm"/>
    <property type="match status" value="1"/>
</dbReference>
<keyword evidence="3" id="KW-0813">Transport</keyword>
<dbReference type="Pfam" id="PF13103">
    <property type="entry name" value="TonB_2"/>
    <property type="match status" value="1"/>
</dbReference>
<dbReference type="InterPro" id="IPR051045">
    <property type="entry name" value="TonB-dependent_transducer"/>
</dbReference>
<protein>
    <submittedName>
        <fullName evidence="12">TonB family protein</fullName>
    </submittedName>
</protein>
<feature type="compositionally biased region" description="Low complexity" evidence="10">
    <location>
        <begin position="79"/>
        <end position="89"/>
    </location>
</feature>
<feature type="compositionally biased region" description="Basic and acidic residues" evidence="10">
    <location>
        <begin position="90"/>
        <end position="126"/>
    </location>
</feature>
<feature type="compositionally biased region" description="Low complexity" evidence="10">
    <location>
        <begin position="127"/>
        <end position="142"/>
    </location>
</feature>
<reference evidence="12 13" key="1">
    <citation type="submission" date="2024-02" db="EMBL/GenBank/DDBJ databases">
        <authorList>
            <person name="Grouzdev D."/>
        </authorList>
    </citation>
    <scope>NUCLEOTIDE SEQUENCE [LARGE SCALE GENOMIC DNA]</scope>
    <source>
        <strain evidence="12 13">9N</strain>
    </source>
</reference>
<keyword evidence="9" id="KW-0472">Membrane</keyword>
<keyword evidence="4" id="KW-1003">Cell membrane</keyword>
<evidence type="ECO:0000256" key="5">
    <source>
        <dbReference type="ARBA" id="ARBA00022519"/>
    </source>
</evidence>
<feature type="region of interest" description="Disordered" evidence="10">
    <location>
        <begin position="57"/>
        <end position="156"/>
    </location>
</feature>
<dbReference type="SUPFAM" id="SSF74653">
    <property type="entry name" value="TolA/TonB C-terminal domain"/>
    <property type="match status" value="1"/>
</dbReference>
<evidence type="ECO:0000256" key="9">
    <source>
        <dbReference type="ARBA" id="ARBA00023136"/>
    </source>
</evidence>
<evidence type="ECO:0000313" key="13">
    <source>
        <dbReference type="Proteomes" id="UP001350748"/>
    </source>
</evidence>
<organism evidence="12 13">
    <name type="scientific">Methylocystis borbori</name>
    <dbReference type="NCBI Taxonomy" id="3118750"/>
    <lineage>
        <taxon>Bacteria</taxon>
        <taxon>Pseudomonadati</taxon>
        <taxon>Pseudomonadota</taxon>
        <taxon>Alphaproteobacteria</taxon>
        <taxon>Hyphomicrobiales</taxon>
        <taxon>Methylocystaceae</taxon>
        <taxon>Methylocystis</taxon>
    </lineage>
</organism>
<dbReference type="Proteomes" id="UP001350748">
    <property type="component" value="Unassembled WGS sequence"/>
</dbReference>
<evidence type="ECO:0000256" key="6">
    <source>
        <dbReference type="ARBA" id="ARBA00022692"/>
    </source>
</evidence>
<keyword evidence="5" id="KW-0997">Cell inner membrane</keyword>
<keyword evidence="8" id="KW-1133">Transmembrane helix</keyword>
<evidence type="ECO:0000256" key="7">
    <source>
        <dbReference type="ARBA" id="ARBA00022927"/>
    </source>
</evidence>
<keyword evidence="7" id="KW-0653">Protein transport</keyword>
<sequence length="267" mass="27915">MSFAASLQTPQSSGKLWGAAIAGAVFLHVAGATAALLTLSGEIDDSASGAPAIELTLEPAAPRDAEAADLPPGPLTDESAAAAPSVAAAETKETKEENISRVEAEEAELTRNTKPDKPVEEEKTHQAQEVLSAESAASEATAPPKSDVEKQSDAPVAPVQGADAVANAVKQTWQKQLVAHLNRHKRYPGGLGRRSAEASVFFTLDRRGHVVSYSVKHSSGHQAFDDAALAMMKRADPVPPPPPVIADEGLTFEVPVHFGKNVRADGR</sequence>
<dbReference type="EMBL" id="JAZHYN010000048">
    <property type="protein sequence ID" value="MEF3367603.1"/>
    <property type="molecule type" value="Genomic_DNA"/>
</dbReference>
<evidence type="ECO:0000256" key="4">
    <source>
        <dbReference type="ARBA" id="ARBA00022475"/>
    </source>
</evidence>
<dbReference type="PANTHER" id="PTHR33446">
    <property type="entry name" value="PROTEIN TONB-RELATED"/>
    <property type="match status" value="1"/>
</dbReference>
<evidence type="ECO:0000256" key="3">
    <source>
        <dbReference type="ARBA" id="ARBA00022448"/>
    </source>
</evidence>
<comment type="subcellular location">
    <subcellularLocation>
        <location evidence="1">Cell inner membrane</location>
        <topology evidence="1">Single-pass membrane protein</topology>
        <orientation evidence="1">Periplasmic side</orientation>
    </subcellularLocation>
</comment>
<keyword evidence="6" id="KW-0812">Transmembrane</keyword>
<comment type="similarity">
    <text evidence="2">Belongs to the TonB family.</text>
</comment>
<name>A0ABU7XJP4_9HYPH</name>
<keyword evidence="13" id="KW-1185">Reference proteome</keyword>
<evidence type="ECO:0000256" key="10">
    <source>
        <dbReference type="SAM" id="MobiDB-lite"/>
    </source>
</evidence>
<feature type="domain" description="TonB C-terminal" evidence="11">
    <location>
        <begin position="172"/>
        <end position="265"/>
    </location>
</feature>
<dbReference type="InterPro" id="IPR006260">
    <property type="entry name" value="TonB/TolA_C"/>
</dbReference>
<dbReference type="RefSeq" id="WP_332082648.1">
    <property type="nucleotide sequence ID" value="NZ_JAZHYN010000048.1"/>
</dbReference>
<gene>
    <name evidence="12" type="ORF">V3H18_13770</name>
</gene>
<dbReference type="InterPro" id="IPR037682">
    <property type="entry name" value="TonB_C"/>
</dbReference>
<evidence type="ECO:0000313" key="12">
    <source>
        <dbReference type="EMBL" id="MEF3367603.1"/>
    </source>
</evidence>